<organism evidence="1 2">
    <name type="scientific">Skermanella stibiiresistens SB22</name>
    <dbReference type="NCBI Taxonomy" id="1385369"/>
    <lineage>
        <taxon>Bacteria</taxon>
        <taxon>Pseudomonadati</taxon>
        <taxon>Pseudomonadota</taxon>
        <taxon>Alphaproteobacteria</taxon>
        <taxon>Rhodospirillales</taxon>
        <taxon>Azospirillaceae</taxon>
        <taxon>Skermanella</taxon>
    </lineage>
</organism>
<reference evidence="1 2" key="1">
    <citation type="submission" date="2013-08" db="EMBL/GenBank/DDBJ databases">
        <title>The genome sequence of Skermanella stibiiresistens.</title>
        <authorList>
            <person name="Zhu W."/>
            <person name="Wang G."/>
        </authorList>
    </citation>
    <scope>NUCLEOTIDE SEQUENCE [LARGE SCALE GENOMIC DNA]</scope>
    <source>
        <strain evidence="1 2">SB22</strain>
    </source>
</reference>
<evidence type="ECO:0000313" key="1">
    <source>
        <dbReference type="EMBL" id="EWY36383.1"/>
    </source>
</evidence>
<proteinExistence type="predicted"/>
<gene>
    <name evidence="1" type="ORF">N825_26295</name>
</gene>
<feature type="non-terminal residue" evidence="1">
    <location>
        <position position="520"/>
    </location>
</feature>
<dbReference type="STRING" id="1385369.N825_26295"/>
<dbReference type="Proteomes" id="UP000019486">
    <property type="component" value="Unassembled WGS sequence"/>
</dbReference>
<keyword evidence="2" id="KW-1185">Reference proteome</keyword>
<protein>
    <submittedName>
        <fullName evidence="1">Uncharacterized protein</fullName>
    </submittedName>
</protein>
<name>W9GY24_9PROT</name>
<evidence type="ECO:0000313" key="2">
    <source>
        <dbReference type="Proteomes" id="UP000019486"/>
    </source>
</evidence>
<dbReference type="AlphaFoldDB" id="W9GY24"/>
<sequence length="520" mass="57356">MQTISQDGSGNNAVQITGDGNSVTISCGGIVLFLQAKHSLKREPRSDLDLLRPETRLLKILGRESEMASLTAWVDDPRPVLARGIIGRAGSGKTRLAIELCDVAAEHGWRAGFLDSGDLQAFVEAQRTAMWPQHTPILVVVDYAARRARALNAWLQSLARRADPARPRLRLLLLERHATPGEGWWEELSRLHGSDDSLYDLLEPSEPMSLPPISAIEQRRALLGGVMNAWCRLNGKPVMVPPAAGADPQFDHRLTDPLLAAEPLHLLMAGLVAAKHGLATLLSLGRLDLAIELACWERDRLTRLASDRGINEKLLLHLVACITLCRGVERSELRALIDEERAVLPYERGIERDPLAEALVNALPAQGEHGSLRYNGLQPDIIGETFGLLVLTTNPDLDQMALIDRCRERAPARTAQQLVLTIQDFARPAAELVTSTPSLRRPEARLPQAWLGEGNPALHWLDHLVAGTGDLERLMTISDQMPRYTLLLGERAMLILHRITEVVRELAAARPDAFRPDLAM</sequence>
<dbReference type="EMBL" id="AVFL01000045">
    <property type="protein sequence ID" value="EWY36383.1"/>
    <property type="molecule type" value="Genomic_DNA"/>
</dbReference>
<comment type="caution">
    <text evidence="1">The sequence shown here is derived from an EMBL/GenBank/DDBJ whole genome shotgun (WGS) entry which is preliminary data.</text>
</comment>
<accession>W9GY24</accession>
<dbReference type="SUPFAM" id="SSF52540">
    <property type="entry name" value="P-loop containing nucleoside triphosphate hydrolases"/>
    <property type="match status" value="1"/>
</dbReference>
<dbReference type="RefSeq" id="WP_037460863.1">
    <property type="nucleotide sequence ID" value="NZ_AVFL01000045.1"/>
</dbReference>
<dbReference type="InterPro" id="IPR027417">
    <property type="entry name" value="P-loop_NTPase"/>
</dbReference>